<name>A0ABX0VIS9_9ENTR</name>
<dbReference type="Pfam" id="PF05746">
    <property type="entry name" value="DALR_1"/>
    <property type="match status" value="1"/>
</dbReference>
<evidence type="ECO:0000313" key="13">
    <source>
        <dbReference type="EMBL" id="NIY46911.1"/>
    </source>
</evidence>
<evidence type="ECO:0000259" key="11">
    <source>
        <dbReference type="SMART" id="SM00836"/>
    </source>
</evidence>
<dbReference type="Pfam" id="PF00750">
    <property type="entry name" value="tRNA-synt_1d"/>
    <property type="match status" value="1"/>
</dbReference>
<comment type="similarity">
    <text evidence="1 9 10">Belongs to the class-I aminoacyl-tRNA synthetase family.</text>
</comment>
<evidence type="ECO:0000259" key="12">
    <source>
        <dbReference type="SMART" id="SM01016"/>
    </source>
</evidence>
<evidence type="ECO:0000256" key="10">
    <source>
        <dbReference type="RuleBase" id="RU363038"/>
    </source>
</evidence>
<keyword evidence="2 9" id="KW-0963">Cytoplasm</keyword>
<evidence type="ECO:0000256" key="8">
    <source>
        <dbReference type="ARBA" id="ARBA00049339"/>
    </source>
</evidence>
<accession>A0ABX0VIS9</accession>
<keyword evidence="4 9" id="KW-0547">Nucleotide-binding</keyword>
<dbReference type="PRINTS" id="PR01038">
    <property type="entry name" value="TRNASYNTHARG"/>
</dbReference>
<keyword evidence="6 9" id="KW-0648">Protein biosynthesis</keyword>
<comment type="caution">
    <text evidence="13">The sequence shown here is derived from an EMBL/GenBank/DDBJ whole genome shotgun (WGS) entry which is preliminary data.</text>
</comment>
<gene>
    <name evidence="9 13" type="primary">argS</name>
    <name evidence="13" type="ORF">E2L00_05060</name>
</gene>
<dbReference type="EMBL" id="SOYS01000002">
    <property type="protein sequence ID" value="NIY46911.1"/>
    <property type="molecule type" value="Genomic_DNA"/>
</dbReference>
<dbReference type="InterPro" id="IPR035684">
    <property type="entry name" value="ArgRS_core"/>
</dbReference>
<evidence type="ECO:0000256" key="6">
    <source>
        <dbReference type="ARBA" id="ARBA00022917"/>
    </source>
</evidence>
<keyword evidence="14" id="KW-1185">Reference proteome</keyword>
<dbReference type="SMART" id="SM01016">
    <property type="entry name" value="Arg_tRNA_synt_N"/>
    <property type="match status" value="1"/>
</dbReference>
<organism evidence="13 14">
    <name type="scientific">Cedecea colo</name>
    <dbReference type="NCBI Taxonomy" id="2552946"/>
    <lineage>
        <taxon>Bacteria</taxon>
        <taxon>Pseudomonadati</taxon>
        <taxon>Pseudomonadota</taxon>
        <taxon>Gammaproteobacteria</taxon>
        <taxon>Enterobacterales</taxon>
        <taxon>Enterobacteriaceae</taxon>
        <taxon>Cedecea</taxon>
    </lineage>
</organism>
<feature type="domain" description="Arginyl tRNA synthetase N-terminal" evidence="12">
    <location>
        <begin position="1"/>
        <end position="87"/>
    </location>
</feature>
<evidence type="ECO:0000256" key="2">
    <source>
        <dbReference type="ARBA" id="ARBA00022490"/>
    </source>
</evidence>
<dbReference type="SUPFAM" id="SSF47323">
    <property type="entry name" value="Anticodon-binding domain of a subclass of class I aminoacyl-tRNA synthetases"/>
    <property type="match status" value="1"/>
</dbReference>
<dbReference type="InterPro" id="IPR036695">
    <property type="entry name" value="Arg-tRNA-synth_N_sf"/>
</dbReference>
<dbReference type="NCBIfam" id="TIGR00456">
    <property type="entry name" value="argS"/>
    <property type="match status" value="1"/>
</dbReference>
<dbReference type="CDD" id="cd07956">
    <property type="entry name" value="Anticodon_Ia_Arg"/>
    <property type="match status" value="1"/>
</dbReference>
<reference evidence="13 14" key="1">
    <citation type="journal article" date="2020" name="Microorganisms">
        <title>Polyphasic Characterisation of Cedecea colo sp. nov., a New Enteric Bacterium Isolated from the Koala Hindgut.</title>
        <authorList>
            <person name="Boath J.M."/>
            <person name="Dakhal S."/>
            <person name="Van T.T.H."/>
            <person name="Moore R.J."/>
            <person name="Dekiwadia C."/>
            <person name="Macreadie I.G."/>
        </authorList>
    </citation>
    <scope>NUCLEOTIDE SEQUENCE [LARGE SCALE GENOMIC DNA]</scope>
    <source>
        <strain evidence="13 14">ZA</strain>
    </source>
</reference>
<dbReference type="SUPFAM" id="SSF52374">
    <property type="entry name" value="Nucleotidylyl transferase"/>
    <property type="match status" value="1"/>
</dbReference>
<dbReference type="Gene3D" id="3.30.1360.70">
    <property type="entry name" value="Arginyl tRNA synthetase N-terminal domain"/>
    <property type="match status" value="1"/>
</dbReference>
<evidence type="ECO:0000313" key="14">
    <source>
        <dbReference type="Proteomes" id="UP000697927"/>
    </source>
</evidence>
<dbReference type="Pfam" id="PF03485">
    <property type="entry name" value="Arg_tRNA_synt_N"/>
    <property type="match status" value="1"/>
</dbReference>
<dbReference type="RefSeq" id="WP_167607923.1">
    <property type="nucleotide sequence ID" value="NZ_SOYS01000002.1"/>
</dbReference>
<comment type="subunit">
    <text evidence="9">Monomer.</text>
</comment>
<evidence type="ECO:0000256" key="7">
    <source>
        <dbReference type="ARBA" id="ARBA00023146"/>
    </source>
</evidence>
<feature type="domain" description="DALR anticodon binding" evidence="11">
    <location>
        <begin position="460"/>
        <end position="577"/>
    </location>
</feature>
<dbReference type="Gene3D" id="3.40.50.620">
    <property type="entry name" value="HUPs"/>
    <property type="match status" value="1"/>
</dbReference>
<dbReference type="InterPro" id="IPR005148">
    <property type="entry name" value="Arg-tRNA-synth_N"/>
</dbReference>
<proteinExistence type="inferred from homology"/>
<dbReference type="HAMAP" id="MF_00123">
    <property type="entry name" value="Arg_tRNA_synth"/>
    <property type="match status" value="1"/>
</dbReference>
<evidence type="ECO:0000256" key="1">
    <source>
        <dbReference type="ARBA" id="ARBA00005594"/>
    </source>
</evidence>
<dbReference type="SUPFAM" id="SSF55190">
    <property type="entry name" value="Arginyl-tRNA synthetase (ArgRS), N-terminal 'additional' domain"/>
    <property type="match status" value="1"/>
</dbReference>
<dbReference type="InterPro" id="IPR008909">
    <property type="entry name" value="DALR_anticod-bd"/>
</dbReference>
<dbReference type="PROSITE" id="PS00178">
    <property type="entry name" value="AA_TRNA_LIGASE_I"/>
    <property type="match status" value="1"/>
</dbReference>
<protein>
    <recommendedName>
        <fullName evidence="9">Arginine--tRNA ligase</fullName>
        <ecNumber evidence="9">6.1.1.19</ecNumber>
    </recommendedName>
    <alternativeName>
        <fullName evidence="9">Arginyl-tRNA synthetase</fullName>
        <shortName evidence="9">ArgRS</shortName>
    </alternativeName>
</protein>
<comment type="subcellular location">
    <subcellularLocation>
        <location evidence="9">Cytoplasm</location>
    </subcellularLocation>
</comment>
<dbReference type="PANTHER" id="PTHR11956:SF5">
    <property type="entry name" value="ARGININE--TRNA LIGASE, CYTOPLASMIC"/>
    <property type="match status" value="1"/>
</dbReference>
<evidence type="ECO:0000256" key="4">
    <source>
        <dbReference type="ARBA" id="ARBA00022741"/>
    </source>
</evidence>
<sequence length="577" mass="63755">MNIQALLSDKVSQAMVAAGAPADCEPQVRQSAKVQFGDYQANGVMSVAKSLGKPPRQVAESVIANLDLTGIASKVEIAGPGFINIFLDPQFLAKNVDAAVASERAGVNTVAPQTIVVDYSAPNVAKEMHVGHIRSTIIGDAAVRTLEFLGHNVIRANHVGDWGTQFGMLIAYLEKQQQENAGAMALADLEEFYRAAKKHYDEDEAFAERARGYVVKLQGGDEYCREMWRKLVDITMAQNQKTYDRLNVTLTRDDVMGESLYNPMLPGIVADLKEKGLAVESEGATVVFLDEFKNKDGEPMGVIIQKKDGGYLYTTTDIACAKYRYENLHADRVLYFIDSRQHQHLMQAWTIVRKAGYVPDAVTLEHQMFGMMLGKDGKPFKTRSGGTVKLTDLLDEAMERARNLVTAKNPDMPADELEALANAVGIGAVKYADLSKSRTTDYIFDWDNMLAFEGNTAPYMQYAYTRVLSVFRKADIDEAELLKAPVVITEDREAQLAARLLQFEETLNVVARDGTPHVMCSYLYDVAGLFSGFYEHCPILTADSEQARNSRLKLALLTAKTLKLGLDTLGIATVERM</sequence>
<keyword evidence="5 9" id="KW-0067">ATP-binding</keyword>
<dbReference type="InterPro" id="IPR014729">
    <property type="entry name" value="Rossmann-like_a/b/a_fold"/>
</dbReference>
<evidence type="ECO:0000256" key="5">
    <source>
        <dbReference type="ARBA" id="ARBA00022840"/>
    </source>
</evidence>
<dbReference type="InterPro" id="IPR001278">
    <property type="entry name" value="Arg-tRNA-ligase"/>
</dbReference>
<keyword evidence="3 9" id="KW-0436">Ligase</keyword>
<dbReference type="GO" id="GO:0004814">
    <property type="term" value="F:arginine-tRNA ligase activity"/>
    <property type="evidence" value="ECO:0007669"/>
    <property type="project" value="UniProtKB-EC"/>
</dbReference>
<evidence type="ECO:0000256" key="9">
    <source>
        <dbReference type="HAMAP-Rule" id="MF_00123"/>
    </source>
</evidence>
<dbReference type="InterPro" id="IPR009080">
    <property type="entry name" value="tRNAsynth_Ia_anticodon-bd"/>
</dbReference>
<dbReference type="PANTHER" id="PTHR11956">
    <property type="entry name" value="ARGINYL-TRNA SYNTHETASE"/>
    <property type="match status" value="1"/>
</dbReference>
<keyword evidence="7 9" id="KW-0030">Aminoacyl-tRNA synthetase</keyword>
<comment type="catalytic activity">
    <reaction evidence="8 9">
        <text>tRNA(Arg) + L-arginine + ATP = L-arginyl-tRNA(Arg) + AMP + diphosphate</text>
        <dbReference type="Rhea" id="RHEA:20301"/>
        <dbReference type="Rhea" id="RHEA-COMP:9658"/>
        <dbReference type="Rhea" id="RHEA-COMP:9673"/>
        <dbReference type="ChEBI" id="CHEBI:30616"/>
        <dbReference type="ChEBI" id="CHEBI:32682"/>
        <dbReference type="ChEBI" id="CHEBI:33019"/>
        <dbReference type="ChEBI" id="CHEBI:78442"/>
        <dbReference type="ChEBI" id="CHEBI:78513"/>
        <dbReference type="ChEBI" id="CHEBI:456215"/>
        <dbReference type="EC" id="6.1.1.19"/>
    </reaction>
</comment>
<evidence type="ECO:0000256" key="3">
    <source>
        <dbReference type="ARBA" id="ARBA00022598"/>
    </source>
</evidence>
<dbReference type="Proteomes" id="UP000697927">
    <property type="component" value="Unassembled WGS sequence"/>
</dbReference>
<dbReference type="Gene3D" id="1.10.730.10">
    <property type="entry name" value="Isoleucyl-tRNA Synthetase, Domain 1"/>
    <property type="match status" value="1"/>
</dbReference>
<feature type="short sequence motif" description="'HIGH' region" evidence="9">
    <location>
        <begin position="122"/>
        <end position="132"/>
    </location>
</feature>
<dbReference type="SMART" id="SM00836">
    <property type="entry name" value="DALR_1"/>
    <property type="match status" value="1"/>
</dbReference>
<dbReference type="EC" id="6.1.1.19" evidence="9"/>
<dbReference type="InterPro" id="IPR001412">
    <property type="entry name" value="aa-tRNA-synth_I_CS"/>
</dbReference>
<dbReference type="CDD" id="cd00671">
    <property type="entry name" value="ArgRS_core"/>
    <property type="match status" value="1"/>
</dbReference>